<feature type="domain" description="Metalloprotease StcE beta-sandwich" evidence="2">
    <location>
        <begin position="321"/>
        <end position="391"/>
    </location>
</feature>
<accession>A0AAU8MTY7</accession>
<dbReference type="Gene3D" id="2.60.120.1230">
    <property type="match status" value="4"/>
</dbReference>
<keyword evidence="1" id="KW-0732">Signal</keyword>
<feature type="domain" description="Metalloprotease StcE beta-sandwich" evidence="2">
    <location>
        <begin position="226"/>
        <end position="299"/>
    </location>
</feature>
<evidence type="ECO:0000256" key="1">
    <source>
        <dbReference type="SAM" id="SignalP"/>
    </source>
</evidence>
<dbReference type="Pfam" id="PF13582">
    <property type="entry name" value="Reprolysin_3"/>
    <property type="match status" value="1"/>
</dbReference>
<evidence type="ECO:0000259" key="2">
    <source>
        <dbReference type="Pfam" id="PF20944"/>
    </source>
</evidence>
<feature type="domain" description="Metalloprotease StcE beta-sandwich" evidence="2">
    <location>
        <begin position="133"/>
        <end position="203"/>
    </location>
</feature>
<evidence type="ECO:0000313" key="3">
    <source>
        <dbReference type="EMBL" id="XCO75073.1"/>
    </source>
</evidence>
<dbReference type="Pfam" id="PF20944">
    <property type="entry name" value="StcE_b-sandwich"/>
    <property type="match status" value="4"/>
</dbReference>
<dbReference type="NCBIfam" id="NF033511">
    <property type="entry name" value="metallo_CpaA"/>
    <property type="match status" value="1"/>
</dbReference>
<dbReference type="EMBL" id="CP159925">
    <property type="protein sequence ID" value="XCO75073.1"/>
    <property type="molecule type" value="Genomic_DNA"/>
</dbReference>
<gene>
    <name evidence="3" type="primary">cpaA</name>
    <name evidence="3" type="ORF">ABU614_22475</name>
</gene>
<organism evidence="3">
    <name type="scientific">Lysobacter firmicutimachus</name>
    <dbReference type="NCBI Taxonomy" id="1792846"/>
    <lineage>
        <taxon>Bacteria</taxon>
        <taxon>Pseudomonadati</taxon>
        <taxon>Pseudomonadota</taxon>
        <taxon>Gammaproteobacteria</taxon>
        <taxon>Lysobacterales</taxon>
        <taxon>Lysobacteraceae</taxon>
        <taxon>Lysobacter</taxon>
    </lineage>
</organism>
<dbReference type="InterPro" id="IPR048990">
    <property type="entry name" value="StcE_b-sandwich"/>
</dbReference>
<feature type="chain" id="PRO_5043403623" evidence="1">
    <location>
        <begin position="20"/>
        <end position="590"/>
    </location>
</feature>
<name>A0AAU8MTY7_9GAMM</name>
<proteinExistence type="predicted"/>
<protein>
    <submittedName>
        <fullName evidence="3">Metalloendopeptidase CpaA</fullName>
    </submittedName>
</protein>
<dbReference type="RefSeq" id="WP_363797912.1">
    <property type="nucleotide sequence ID" value="NZ_CP159925.1"/>
</dbReference>
<feature type="domain" description="Metalloprotease StcE beta-sandwich" evidence="2">
    <location>
        <begin position="37"/>
        <end position="110"/>
    </location>
</feature>
<dbReference type="SUPFAM" id="SSF55486">
    <property type="entry name" value="Metalloproteases ('zincins'), catalytic domain"/>
    <property type="match status" value="1"/>
</dbReference>
<dbReference type="AlphaFoldDB" id="A0AAU8MTY7"/>
<sequence length="590" mass="63857">MKQLGLGLIAILLSLDALATDLSPSAVGGGDIPGDYPSIDFYISKDDWAPTLTLSNDAADRSTVTIHSSTSKTSNLITGNTDYPLDSMTIYKDDRVTFVYHADKQRWAIEAPGYTPNANGGSGVLPSPAVGKFTRFDIADGDWASTITLPASAPNNSVVAISSRASWAAKISPQNAMYASTFNLRNGDQYVFVYRTNYQRWFSVKTPITALQAASAGAQLAAPATPYTQVKFADGNWIPEITLPATAGDRDRISLSSDAGWTATLANRNLDYDGTLKLFTGARYDFIFIREKGVWTLQSSPHVAFTPNGLGTTQLPNTRSPVMRYTSSDGDWASTVLLPVDARPGDAVIVKSNASWEFDVAGQNTSFGTTRVRNGETYRFVRDAAGLWNLETRIVTMMLMYSQEAVDRLGELAQKMRMLEGLRLTNEALENSKVNFYLRPVGFLKRQFVADTLGDILAVAMKDSVVVSIRAQLAADAVYYEGTEEGCGLAGVTDPKESMLGTGSLNCGVTVMRHEFGHNMGLDHAEGAGGSAPYAKGYLLVEDIMGGNAIPYYSSPNLYLPEYGVPLGIADVTDSVRALNDRSKTVSEYY</sequence>
<reference evidence="3" key="1">
    <citation type="submission" date="2024-06" db="EMBL/GenBank/DDBJ databases">
        <authorList>
            <person name="Li S."/>
        </authorList>
    </citation>
    <scope>NUCLEOTIDE SEQUENCE</scope>
    <source>
        <strain evidence="3">SR10</strain>
    </source>
</reference>
<feature type="signal peptide" evidence="1">
    <location>
        <begin position="1"/>
        <end position="19"/>
    </location>
</feature>